<dbReference type="Pfam" id="PF17668">
    <property type="entry name" value="Acetyltransf_17"/>
    <property type="match status" value="1"/>
</dbReference>
<dbReference type="Pfam" id="PF13527">
    <property type="entry name" value="Acetyltransf_9"/>
    <property type="match status" value="1"/>
</dbReference>
<protein>
    <submittedName>
        <fullName evidence="2">Acetyltransferase</fullName>
    </submittedName>
</protein>
<dbReference type="AlphaFoldDB" id="L9WW90"/>
<dbReference type="Pfam" id="PF13530">
    <property type="entry name" value="SCP2_2"/>
    <property type="match status" value="1"/>
</dbReference>
<keyword evidence="3" id="KW-1185">Reference proteome</keyword>
<evidence type="ECO:0000313" key="3">
    <source>
        <dbReference type="Proteomes" id="UP000011531"/>
    </source>
</evidence>
<name>L9WW90_9EURY</name>
<dbReference type="SUPFAM" id="SSF55729">
    <property type="entry name" value="Acyl-CoA N-acyltransferases (Nat)"/>
    <property type="match status" value="1"/>
</dbReference>
<dbReference type="InterPro" id="IPR036527">
    <property type="entry name" value="SCP2_sterol-bd_dom_sf"/>
</dbReference>
<sequence>MTDYRPIPDERETFHEYRSYAFRPEGGVPAYDPDEHETVRDARGARRGIFAEGDDRPRAVCRHYWLEARVRGDAFPVAGLASVATPPEFRREGNVRELLEGSLAEYRERGDRLSILWPFRYRFYRQYGWDTANRIVTHAASPDAFAFARGADEGSFRPLEADEYAALEPVYDAAASGLAIERDEAWWRHRIFGGHDAEPFVYVYERDGEPAGYLVYRIEREDGARTMRVSELAAVDREALLALFAFCADHDSQVDRVELRVSETVPVRELARDPDAIETTLENGPMVRIVDVAAVLPELTTPETDASLTLEVADPLADWNDGRFVLEVGDGTATCERVDGEDGEPDASLDIGALSQLAVGARSASDLAYAGRLEADGETVSTLEDRYPAVEVYLGHHF</sequence>
<dbReference type="InterPro" id="IPR016181">
    <property type="entry name" value="Acyl_CoA_acyltransferase"/>
</dbReference>
<dbReference type="InterPro" id="IPR051554">
    <property type="entry name" value="Acetyltransferase_Eis"/>
</dbReference>
<gene>
    <name evidence="2" type="ORF">C492_17243</name>
</gene>
<feature type="domain" description="N-acetyltransferase" evidence="1">
    <location>
        <begin position="2"/>
        <end position="152"/>
    </location>
</feature>
<dbReference type="Proteomes" id="UP000011531">
    <property type="component" value="Unassembled WGS sequence"/>
</dbReference>
<dbReference type="PATRIC" id="fig|1227498.3.peg.3400"/>
<dbReference type="STRING" id="1227498.C492_17243"/>
<evidence type="ECO:0000313" key="2">
    <source>
        <dbReference type="EMBL" id="ELY53725.1"/>
    </source>
</evidence>
<dbReference type="InterPro" id="IPR025559">
    <property type="entry name" value="Eis_dom"/>
</dbReference>
<dbReference type="PANTHER" id="PTHR37817:SF1">
    <property type="entry name" value="N-ACETYLTRANSFERASE EIS"/>
    <property type="match status" value="1"/>
</dbReference>
<dbReference type="PROSITE" id="PS51186">
    <property type="entry name" value="GNAT"/>
    <property type="match status" value="1"/>
</dbReference>
<dbReference type="Gene3D" id="3.40.630.30">
    <property type="match status" value="2"/>
</dbReference>
<evidence type="ECO:0000259" key="1">
    <source>
        <dbReference type="PROSITE" id="PS51186"/>
    </source>
</evidence>
<dbReference type="PANTHER" id="PTHR37817">
    <property type="entry name" value="N-ACETYLTRANSFERASE EIS"/>
    <property type="match status" value="1"/>
</dbReference>
<dbReference type="InterPro" id="IPR000182">
    <property type="entry name" value="GNAT_dom"/>
</dbReference>
<dbReference type="SUPFAM" id="SSF55718">
    <property type="entry name" value="SCP-like"/>
    <property type="match status" value="1"/>
</dbReference>
<reference evidence="2 3" key="1">
    <citation type="journal article" date="2014" name="PLoS Genet.">
        <title>Phylogenetically driven sequencing of extremely halophilic archaea reveals strategies for static and dynamic osmo-response.</title>
        <authorList>
            <person name="Becker E.A."/>
            <person name="Seitzer P.M."/>
            <person name="Tritt A."/>
            <person name="Larsen D."/>
            <person name="Krusor M."/>
            <person name="Yao A.I."/>
            <person name="Wu D."/>
            <person name="Madern D."/>
            <person name="Eisen J.A."/>
            <person name="Darling A.E."/>
            <person name="Facciotti M.T."/>
        </authorList>
    </citation>
    <scope>NUCLEOTIDE SEQUENCE [LARGE SCALE GENOMIC DNA]</scope>
    <source>
        <strain evidence="2 3">DSM 18795</strain>
    </source>
</reference>
<dbReference type="EMBL" id="AOIA01000144">
    <property type="protein sequence ID" value="ELY53725.1"/>
    <property type="molecule type" value="Genomic_DNA"/>
</dbReference>
<dbReference type="RefSeq" id="WP_008425766.1">
    <property type="nucleotide sequence ID" value="NZ_AOIA01000144.1"/>
</dbReference>
<keyword evidence="2" id="KW-0808">Transferase</keyword>
<dbReference type="Gene3D" id="3.30.1050.10">
    <property type="entry name" value="SCP2 sterol-binding domain"/>
    <property type="match status" value="1"/>
</dbReference>
<dbReference type="GO" id="GO:0030649">
    <property type="term" value="P:aminoglycoside antibiotic catabolic process"/>
    <property type="evidence" value="ECO:0007669"/>
    <property type="project" value="TreeGrafter"/>
</dbReference>
<dbReference type="GO" id="GO:0034069">
    <property type="term" value="F:aminoglycoside N-acetyltransferase activity"/>
    <property type="evidence" value="ECO:0007669"/>
    <property type="project" value="TreeGrafter"/>
</dbReference>
<comment type="caution">
    <text evidence="2">The sequence shown here is derived from an EMBL/GenBank/DDBJ whole genome shotgun (WGS) entry which is preliminary data.</text>
</comment>
<proteinExistence type="predicted"/>
<dbReference type="InterPro" id="IPR041380">
    <property type="entry name" value="Acetyltransf_17"/>
</dbReference>
<dbReference type="OrthoDB" id="212302at2157"/>
<accession>L9WW90</accession>
<organism evidence="2 3">
    <name type="scientific">Natronococcus jeotgali DSM 18795</name>
    <dbReference type="NCBI Taxonomy" id="1227498"/>
    <lineage>
        <taxon>Archaea</taxon>
        <taxon>Methanobacteriati</taxon>
        <taxon>Methanobacteriota</taxon>
        <taxon>Stenosarchaea group</taxon>
        <taxon>Halobacteria</taxon>
        <taxon>Halobacteriales</taxon>
        <taxon>Natrialbaceae</taxon>
        <taxon>Natronococcus</taxon>
    </lineage>
</organism>